<keyword evidence="4" id="KW-0010">Activator</keyword>
<proteinExistence type="inferred from homology"/>
<dbReference type="EMBL" id="KV921417">
    <property type="protein sequence ID" value="ORE15600.1"/>
    <property type="molecule type" value="Genomic_DNA"/>
</dbReference>
<dbReference type="PANTHER" id="PTHR12465">
    <property type="entry name" value="UBIQUITIN SPECIFIC PROTEASE HOMOLOG 49"/>
    <property type="match status" value="1"/>
</dbReference>
<dbReference type="VEuPathDB" id="FungiDB:BCV72DRAFT_118043"/>
<comment type="function">
    <text evidence="4">Component of the Mediator complex, a coactivator involved in the regulated transcription of nearly all RNA polymerase II-dependent genes. Mediator functions as a bridge to convey information from gene-specific regulatory proteins to the basal RNA polymerase II transcription machinery. Mediator is recruited to promoters by direct interactions with regulatory proteins and serves as a scaffold for the assembly of a functional preinitiation complex with RNA polymerase II and the general transcription factors.</text>
</comment>
<comment type="subunit">
    <text evidence="4">Component of the Mediator complex.</text>
</comment>
<sequence>MGITCLVRWKNATGMRDFTFIAEHVTKSLQGKNTGPWSLSFKVFRDINNNKTASLKDSKLLYQVSLGQQPGNVYCMVDGSVVVEAGKEMEIILSRLKNLWQLRQNVTIEGTSYEIGDFTLRVANILLGSTYKGLLLEIDYHPCSTPNNASSIFQEFVQSIVPPTAQLSCEYEYNYEAVGLSNYEFTIAHTSYQYIMLFRNDGLI</sequence>
<evidence type="ECO:0000313" key="5">
    <source>
        <dbReference type="EMBL" id="ORE15600.1"/>
    </source>
</evidence>
<dbReference type="Proteomes" id="UP000242381">
    <property type="component" value="Unassembled WGS sequence"/>
</dbReference>
<protein>
    <recommendedName>
        <fullName evidence="4">Mediator of RNA polymerase II transcription subunit 20</fullName>
    </recommendedName>
    <alternativeName>
        <fullName evidence="4">Mediator complex subunit 20</fullName>
    </alternativeName>
</protein>
<dbReference type="Pfam" id="PF08612">
    <property type="entry name" value="Med20"/>
    <property type="match status" value="1"/>
</dbReference>
<accession>A0A0A1N4Y1</accession>
<evidence type="ECO:0000256" key="2">
    <source>
        <dbReference type="ARBA" id="ARBA00010743"/>
    </source>
</evidence>
<dbReference type="Gene3D" id="3.30.310.180">
    <property type="match status" value="1"/>
</dbReference>
<evidence type="ECO:0000256" key="3">
    <source>
        <dbReference type="ARBA" id="ARBA00023242"/>
    </source>
</evidence>
<comment type="subcellular location">
    <subcellularLocation>
        <location evidence="1 4">Nucleus</location>
    </subcellularLocation>
</comment>
<dbReference type="OMA" id="FFVDCET"/>
<organism evidence="5 6">
    <name type="scientific">Rhizopus microsporus</name>
    <dbReference type="NCBI Taxonomy" id="58291"/>
    <lineage>
        <taxon>Eukaryota</taxon>
        <taxon>Fungi</taxon>
        <taxon>Fungi incertae sedis</taxon>
        <taxon>Mucoromycota</taxon>
        <taxon>Mucoromycotina</taxon>
        <taxon>Mucoromycetes</taxon>
        <taxon>Mucorales</taxon>
        <taxon>Mucorineae</taxon>
        <taxon>Rhizopodaceae</taxon>
        <taxon>Rhizopus</taxon>
    </lineage>
</organism>
<comment type="similarity">
    <text evidence="2 4">Belongs to the Mediator complex subunit 20 family.</text>
</comment>
<keyword evidence="4" id="KW-0805">Transcription regulation</keyword>
<dbReference type="GO" id="GO:0006357">
    <property type="term" value="P:regulation of transcription by RNA polymerase II"/>
    <property type="evidence" value="ECO:0007669"/>
    <property type="project" value="InterPro"/>
</dbReference>
<evidence type="ECO:0000313" key="6">
    <source>
        <dbReference type="Proteomes" id="UP000242381"/>
    </source>
</evidence>
<dbReference type="GO" id="GO:0016592">
    <property type="term" value="C:mediator complex"/>
    <property type="evidence" value="ECO:0007669"/>
    <property type="project" value="InterPro"/>
</dbReference>
<evidence type="ECO:0000256" key="1">
    <source>
        <dbReference type="ARBA" id="ARBA00004123"/>
    </source>
</evidence>
<keyword evidence="4" id="KW-0804">Transcription</keyword>
<reference evidence="5 6" key="1">
    <citation type="journal article" date="2016" name="Proc. Natl. Acad. Sci. U.S.A.">
        <title>Lipid metabolic changes in an early divergent fungus govern the establishment of a mutualistic symbiosis with endobacteria.</title>
        <authorList>
            <person name="Lastovetsky O.A."/>
            <person name="Gaspar M.L."/>
            <person name="Mondo S.J."/>
            <person name="LaButti K.M."/>
            <person name="Sandor L."/>
            <person name="Grigoriev I.V."/>
            <person name="Henry S.A."/>
            <person name="Pawlowska T.E."/>
        </authorList>
    </citation>
    <scope>NUCLEOTIDE SEQUENCE [LARGE SCALE GENOMIC DNA]</scope>
    <source>
        <strain evidence="5 6">ATCC 11559</strain>
    </source>
</reference>
<gene>
    <name evidence="4" type="primary">MED20</name>
    <name evidence="5" type="ORF">BCV71DRAFT_266409</name>
</gene>
<dbReference type="AlphaFoldDB" id="A0A0A1N4Y1"/>
<keyword evidence="3 4" id="KW-0539">Nucleus</keyword>
<dbReference type="GO" id="GO:0003713">
    <property type="term" value="F:transcription coactivator activity"/>
    <property type="evidence" value="ECO:0007669"/>
    <property type="project" value="TreeGrafter"/>
</dbReference>
<evidence type="ECO:0000256" key="4">
    <source>
        <dbReference type="RuleBase" id="RU364152"/>
    </source>
</evidence>
<name>A0A0A1N4Y1_RHIZD</name>
<dbReference type="PANTHER" id="PTHR12465:SF0">
    <property type="entry name" value="MEDIATOR OF RNA POLYMERASE II TRANSCRIPTION SUBUNIT 20"/>
    <property type="match status" value="1"/>
</dbReference>
<dbReference type="InterPro" id="IPR013921">
    <property type="entry name" value="Mediator_Med20"/>
</dbReference>